<evidence type="ECO:0000313" key="1">
    <source>
        <dbReference type="EMBL" id="CAF0780661.1"/>
    </source>
</evidence>
<evidence type="ECO:0000313" key="2">
    <source>
        <dbReference type="Proteomes" id="UP000663879"/>
    </source>
</evidence>
<dbReference type="AlphaFoldDB" id="A0A813RGM7"/>
<feature type="non-terminal residue" evidence="1">
    <location>
        <position position="28"/>
    </location>
</feature>
<protein>
    <submittedName>
        <fullName evidence="1">Uncharacterized protein</fullName>
    </submittedName>
</protein>
<proteinExistence type="predicted"/>
<keyword evidence="2" id="KW-1185">Reference proteome</keyword>
<sequence length="28" mass="3229">KKNNFNSSETTLEQCITGAKEKRKFNVI</sequence>
<accession>A0A813RGM7</accession>
<comment type="caution">
    <text evidence="1">The sequence shown here is derived from an EMBL/GenBank/DDBJ whole genome shotgun (WGS) entry which is preliminary data.</text>
</comment>
<dbReference type="Proteomes" id="UP000663879">
    <property type="component" value="Unassembled WGS sequence"/>
</dbReference>
<name>A0A813RGM7_9BILA</name>
<gene>
    <name evidence="1" type="ORF">OXX778_LOCUS5443</name>
</gene>
<organism evidence="1 2">
    <name type="scientific">Brachionus calyciflorus</name>
    <dbReference type="NCBI Taxonomy" id="104777"/>
    <lineage>
        <taxon>Eukaryota</taxon>
        <taxon>Metazoa</taxon>
        <taxon>Spiralia</taxon>
        <taxon>Gnathifera</taxon>
        <taxon>Rotifera</taxon>
        <taxon>Eurotatoria</taxon>
        <taxon>Monogononta</taxon>
        <taxon>Pseudotrocha</taxon>
        <taxon>Ploima</taxon>
        <taxon>Brachionidae</taxon>
        <taxon>Brachionus</taxon>
    </lineage>
</organism>
<reference evidence="1" key="1">
    <citation type="submission" date="2021-02" db="EMBL/GenBank/DDBJ databases">
        <authorList>
            <person name="Nowell W R."/>
        </authorList>
    </citation>
    <scope>NUCLEOTIDE SEQUENCE</scope>
    <source>
        <strain evidence="1">Ploen Becks lab</strain>
    </source>
</reference>
<dbReference type="EMBL" id="CAJNOC010000592">
    <property type="protein sequence ID" value="CAF0780661.1"/>
    <property type="molecule type" value="Genomic_DNA"/>
</dbReference>